<dbReference type="SUPFAM" id="SSF51182">
    <property type="entry name" value="RmlC-like cupins"/>
    <property type="match status" value="1"/>
</dbReference>
<dbReference type="AlphaFoldDB" id="A0A0M0KBM3"/>
<dbReference type="Pfam" id="PF02311">
    <property type="entry name" value="AraC_binding"/>
    <property type="match status" value="1"/>
</dbReference>
<sequence>MEMNEVIIDENLKESIDLWTFMLPIISHRTTIRKNIHGYMPLHWHDELQFVVIIQGEARFQVNEEAIIVQEGDGLFINSGCLHMAEDGNESNCVYICLNVPAQSIISRELYTAYVAPYVQATNLPYVLIPSSEMWGQNIIEATLNIHQCLEEQPPYYEMDITTKLTVIWKSLITNGFPLEYDQSAMIKNQRMKAMLQWIHLHYGENIRLDDIAKAGQLSRSECCRYFKRTLKMTPLQYVTDYRIQKSVTLLQQPESNVTDVAYQVGFNSTSYFIDQFRKAMNMTPLRYKKSKLERLID</sequence>
<reference evidence="5" key="1">
    <citation type="submission" date="2015-08" db="EMBL/GenBank/DDBJ databases">
        <title>Complete DNA Sequence of Pseudomonas syringae pv. actinidiae, the Causal Agent of Kiwifruit Canker Disease.</title>
        <authorList>
            <person name="Rikkerink E.H.A."/>
            <person name="Fineran P.C."/>
        </authorList>
    </citation>
    <scope>NUCLEOTIDE SEQUENCE</scope>
    <source>
        <strain evidence="5">DSM 13666</strain>
    </source>
</reference>
<dbReference type="Gene3D" id="2.60.120.10">
    <property type="entry name" value="Jelly Rolls"/>
    <property type="match status" value="1"/>
</dbReference>
<dbReference type="InterPro" id="IPR003313">
    <property type="entry name" value="AraC-bd"/>
</dbReference>
<dbReference type="PANTHER" id="PTHR43280:SF28">
    <property type="entry name" value="HTH-TYPE TRANSCRIPTIONAL ACTIVATOR RHAS"/>
    <property type="match status" value="1"/>
</dbReference>
<evidence type="ECO:0000313" key="5">
    <source>
        <dbReference type="EMBL" id="KOO36251.1"/>
    </source>
</evidence>
<dbReference type="GeneID" id="87596296"/>
<dbReference type="SUPFAM" id="SSF46689">
    <property type="entry name" value="Homeodomain-like"/>
    <property type="match status" value="2"/>
</dbReference>
<dbReference type="Gene3D" id="1.10.10.60">
    <property type="entry name" value="Homeodomain-like"/>
    <property type="match status" value="2"/>
</dbReference>
<dbReference type="InterPro" id="IPR018060">
    <property type="entry name" value="HTH_AraC"/>
</dbReference>
<dbReference type="GO" id="GO:0003700">
    <property type="term" value="F:DNA-binding transcription factor activity"/>
    <property type="evidence" value="ECO:0007669"/>
    <property type="project" value="InterPro"/>
</dbReference>
<accession>A0A0M0KBM3</accession>
<feature type="domain" description="HTH araC/xylS-type" evidence="4">
    <location>
        <begin position="193"/>
        <end position="291"/>
    </location>
</feature>
<dbReference type="SMART" id="SM00342">
    <property type="entry name" value="HTH_ARAC"/>
    <property type="match status" value="1"/>
</dbReference>
<keyword evidence="1" id="KW-0805">Transcription regulation</keyword>
<protein>
    <submittedName>
        <fullName evidence="5">Transcriptional regulator</fullName>
    </submittedName>
</protein>
<evidence type="ECO:0000259" key="4">
    <source>
        <dbReference type="PROSITE" id="PS01124"/>
    </source>
</evidence>
<gene>
    <name evidence="5" type="ORF">AMD02_18885</name>
</gene>
<evidence type="ECO:0000256" key="1">
    <source>
        <dbReference type="ARBA" id="ARBA00023015"/>
    </source>
</evidence>
<dbReference type="InterPro" id="IPR011051">
    <property type="entry name" value="RmlC_Cupin_sf"/>
</dbReference>
<dbReference type="EMBL" id="LILD01000014">
    <property type="protein sequence ID" value="KOO36251.1"/>
    <property type="molecule type" value="Genomic_DNA"/>
</dbReference>
<dbReference type="CDD" id="cd02208">
    <property type="entry name" value="cupin_RmlC-like"/>
    <property type="match status" value="1"/>
</dbReference>
<evidence type="ECO:0000256" key="3">
    <source>
        <dbReference type="ARBA" id="ARBA00023163"/>
    </source>
</evidence>
<proteinExistence type="predicted"/>
<dbReference type="GO" id="GO:0043565">
    <property type="term" value="F:sequence-specific DNA binding"/>
    <property type="evidence" value="ECO:0007669"/>
    <property type="project" value="InterPro"/>
</dbReference>
<keyword evidence="3" id="KW-0804">Transcription</keyword>
<dbReference type="RefSeq" id="WP_053432478.1">
    <property type="nucleotide sequence ID" value="NZ_CP040441.1"/>
</dbReference>
<dbReference type="PROSITE" id="PS01124">
    <property type="entry name" value="HTH_ARAC_FAMILY_2"/>
    <property type="match status" value="1"/>
</dbReference>
<dbReference type="PROSITE" id="PS00041">
    <property type="entry name" value="HTH_ARAC_FAMILY_1"/>
    <property type="match status" value="1"/>
</dbReference>
<comment type="caution">
    <text evidence="5">The sequence shown here is derived from an EMBL/GenBank/DDBJ whole genome shotgun (WGS) entry which is preliminary data.</text>
</comment>
<evidence type="ECO:0000256" key="2">
    <source>
        <dbReference type="ARBA" id="ARBA00023125"/>
    </source>
</evidence>
<dbReference type="Pfam" id="PF12833">
    <property type="entry name" value="HTH_18"/>
    <property type="match status" value="1"/>
</dbReference>
<dbReference type="InterPro" id="IPR018062">
    <property type="entry name" value="HTH_AraC-typ_CS"/>
</dbReference>
<dbReference type="PRINTS" id="PR00032">
    <property type="entry name" value="HTHARAC"/>
</dbReference>
<organism evidence="5">
    <name type="scientific">Halalkalibacterium halodurans</name>
    <name type="common">Bacillus halodurans</name>
    <dbReference type="NCBI Taxonomy" id="86665"/>
    <lineage>
        <taxon>Bacteria</taxon>
        <taxon>Bacillati</taxon>
        <taxon>Bacillota</taxon>
        <taxon>Bacilli</taxon>
        <taxon>Bacillales</taxon>
        <taxon>Bacillaceae</taxon>
        <taxon>Halalkalibacterium (ex Joshi et al. 2022)</taxon>
    </lineage>
</organism>
<dbReference type="PATRIC" id="fig|136160.3.peg.3750"/>
<dbReference type="InterPro" id="IPR014710">
    <property type="entry name" value="RmlC-like_jellyroll"/>
</dbReference>
<dbReference type="InterPro" id="IPR020449">
    <property type="entry name" value="Tscrpt_reg_AraC-type_HTH"/>
</dbReference>
<name>A0A0M0KBM3_ALKHA</name>
<dbReference type="InterPro" id="IPR009057">
    <property type="entry name" value="Homeodomain-like_sf"/>
</dbReference>
<dbReference type="PANTHER" id="PTHR43280">
    <property type="entry name" value="ARAC-FAMILY TRANSCRIPTIONAL REGULATOR"/>
    <property type="match status" value="1"/>
</dbReference>
<keyword evidence="2" id="KW-0238">DNA-binding</keyword>